<reference evidence="1" key="1">
    <citation type="journal article" date="2020" name="bioRxiv">
        <title>Whole genome comparisons of ergot fungi reveals the divergence and evolution of species within the genus Claviceps are the result of varying mechanisms driving genome evolution and host range expansion.</title>
        <authorList>
            <person name="Wyka S.A."/>
            <person name="Mondo S.J."/>
            <person name="Liu M."/>
            <person name="Dettman J."/>
            <person name="Nalam V."/>
            <person name="Broders K.D."/>
        </authorList>
    </citation>
    <scope>NUCLEOTIDE SEQUENCE</scope>
    <source>
        <strain evidence="1">CCC 602</strain>
    </source>
</reference>
<protein>
    <submittedName>
        <fullName evidence="1">Uncharacterized protein</fullName>
    </submittedName>
</protein>
<sequence length="69" mass="7784">MCCLHTATTETFSEFSKMEKKKKKNKKKKERCGMDSALTTRIDVMIDTVASHTDPPAWNSSLLLIHAAK</sequence>
<dbReference type="Proteomes" id="UP000748025">
    <property type="component" value="Unassembled WGS sequence"/>
</dbReference>
<accession>A0A9P7N5I0</accession>
<dbReference type="EMBL" id="SRPW01002289">
    <property type="protein sequence ID" value="KAG5993991.1"/>
    <property type="molecule type" value="Genomic_DNA"/>
</dbReference>
<proteinExistence type="predicted"/>
<keyword evidence="2" id="KW-1185">Reference proteome</keyword>
<dbReference type="AlphaFoldDB" id="A0A9P7N5I0"/>
<gene>
    <name evidence="1" type="ORF">E4U43_003341</name>
</gene>
<comment type="caution">
    <text evidence="1">The sequence shown here is derived from an EMBL/GenBank/DDBJ whole genome shotgun (WGS) entry which is preliminary data.</text>
</comment>
<organism evidence="1 2">
    <name type="scientific">Claviceps pusilla</name>
    <dbReference type="NCBI Taxonomy" id="123648"/>
    <lineage>
        <taxon>Eukaryota</taxon>
        <taxon>Fungi</taxon>
        <taxon>Dikarya</taxon>
        <taxon>Ascomycota</taxon>
        <taxon>Pezizomycotina</taxon>
        <taxon>Sordariomycetes</taxon>
        <taxon>Hypocreomycetidae</taxon>
        <taxon>Hypocreales</taxon>
        <taxon>Clavicipitaceae</taxon>
        <taxon>Claviceps</taxon>
    </lineage>
</organism>
<name>A0A9P7N5I0_9HYPO</name>
<evidence type="ECO:0000313" key="1">
    <source>
        <dbReference type="EMBL" id="KAG5993991.1"/>
    </source>
</evidence>
<evidence type="ECO:0000313" key="2">
    <source>
        <dbReference type="Proteomes" id="UP000748025"/>
    </source>
</evidence>